<dbReference type="KEGG" id="mtun:MTUNDRAET4_3479"/>
<dbReference type="InterPro" id="IPR005358">
    <property type="entry name" value="Puta_zinc/iron-chelating_dom"/>
</dbReference>
<reference evidence="3 4" key="1">
    <citation type="submission" date="2019-03" db="EMBL/GenBank/DDBJ databases">
        <authorList>
            <person name="Kox A.R. M."/>
        </authorList>
    </citation>
    <scope>NUCLEOTIDE SEQUENCE [LARGE SCALE GENOMIC DNA]</scope>
    <source>
        <strain evidence="3">MTUNDRAET4 annotated genome</strain>
    </source>
</reference>
<dbReference type="PANTHER" id="PTHR37421">
    <property type="entry name" value="UPF0260 PROTEIN YCGN"/>
    <property type="match status" value="1"/>
</dbReference>
<feature type="region of interest" description="Disordered" evidence="2">
    <location>
        <begin position="1"/>
        <end position="53"/>
    </location>
</feature>
<comment type="similarity">
    <text evidence="1">Belongs to the UPF0260 family.</text>
</comment>
<dbReference type="Proteomes" id="UP000294360">
    <property type="component" value="Chromosome"/>
</dbReference>
<feature type="region of interest" description="Disordered" evidence="2">
    <location>
        <begin position="201"/>
        <end position="220"/>
    </location>
</feature>
<name>A0A4V6IMY8_METTU</name>
<dbReference type="InterPro" id="IPR008228">
    <property type="entry name" value="UCP006173"/>
</dbReference>
<organism evidence="3 4">
    <name type="scientific">Methylocella tundrae</name>
    <dbReference type="NCBI Taxonomy" id="227605"/>
    <lineage>
        <taxon>Bacteria</taxon>
        <taxon>Pseudomonadati</taxon>
        <taxon>Pseudomonadota</taxon>
        <taxon>Alphaproteobacteria</taxon>
        <taxon>Hyphomicrobiales</taxon>
        <taxon>Beijerinckiaceae</taxon>
        <taxon>Methylocella</taxon>
    </lineage>
</organism>
<evidence type="ECO:0000256" key="2">
    <source>
        <dbReference type="SAM" id="MobiDB-lite"/>
    </source>
</evidence>
<feature type="compositionally biased region" description="Basic and acidic residues" evidence="2">
    <location>
        <begin position="44"/>
        <end position="53"/>
    </location>
</feature>
<accession>A0A4V6IMY8</accession>
<dbReference type="NCBIfam" id="NF003501">
    <property type="entry name" value="PRK05170.1-5"/>
    <property type="match status" value="1"/>
</dbReference>
<dbReference type="EMBL" id="LR536450">
    <property type="protein sequence ID" value="VFU10366.1"/>
    <property type="molecule type" value="Genomic_DNA"/>
</dbReference>
<evidence type="ECO:0000313" key="3">
    <source>
        <dbReference type="EMBL" id="VFU10366.1"/>
    </source>
</evidence>
<dbReference type="NCBIfam" id="NF003507">
    <property type="entry name" value="PRK05170.2-5"/>
    <property type="match status" value="1"/>
</dbReference>
<evidence type="ECO:0000313" key="4">
    <source>
        <dbReference type="Proteomes" id="UP000294360"/>
    </source>
</evidence>
<feature type="compositionally biased region" description="Low complexity" evidence="2">
    <location>
        <begin position="22"/>
        <end position="34"/>
    </location>
</feature>
<evidence type="ECO:0000256" key="1">
    <source>
        <dbReference type="HAMAP-Rule" id="MF_00676"/>
    </source>
</evidence>
<dbReference type="PANTHER" id="PTHR37421:SF1">
    <property type="entry name" value="UPF0260 PROTEIN YCGN"/>
    <property type="match status" value="1"/>
</dbReference>
<dbReference type="HAMAP" id="MF_00676">
    <property type="entry name" value="UPF0260"/>
    <property type="match status" value="1"/>
</dbReference>
<sequence>MRNPLRESSKFMSQQDAKADGACAAPKRPAPAAKGLTPCVEPTARPRQDLDAEKPFWREKPLEEMNKTEWESLCDGCGRCCLVKLEDEDTGAIYFTDVACRLFDAGSCRCADYANRRRKVHDCIKLTPETARSLAWLPPSCAYRLIAEGRDLAWWHPLVSGSTETVHEAGVSVRGRVAALETEVRLDDYVDHIVAWPGKRPKAAKRRSAAPAAKSKIRGG</sequence>
<protein>
    <recommendedName>
        <fullName evidence="1">UPF0260 protein MTUNDRAET4_3479</fullName>
    </recommendedName>
</protein>
<proteinExistence type="inferred from homology"/>
<dbReference type="Pfam" id="PF03692">
    <property type="entry name" value="CxxCxxCC"/>
    <property type="match status" value="1"/>
</dbReference>
<dbReference type="AlphaFoldDB" id="A0A4V6IMY8"/>
<gene>
    <name evidence="3" type="ORF">MTUNDRAET4_3479</name>
</gene>